<dbReference type="GO" id="GO:0071949">
    <property type="term" value="F:FAD binding"/>
    <property type="evidence" value="ECO:0007669"/>
    <property type="project" value="InterPro"/>
</dbReference>
<dbReference type="InterPro" id="IPR036188">
    <property type="entry name" value="FAD/NAD-bd_sf"/>
</dbReference>
<dbReference type="RefSeq" id="XP_031946703.1">
    <property type="nucleotide sequence ID" value="XM_032086021.1"/>
</dbReference>
<name>A0A5N7DSJ8_9EURO</name>
<dbReference type="OrthoDB" id="16820at2759"/>
<dbReference type="PANTHER" id="PTHR13789:SF236">
    <property type="entry name" value="MONOOXYGENASE, PUTATIVE (AFU_ORTHOLOGUE AFUA_6G12060)-RELATED"/>
    <property type="match status" value="1"/>
</dbReference>
<proteinExistence type="inferred from homology"/>
<evidence type="ECO:0000256" key="1">
    <source>
        <dbReference type="ARBA" id="ARBA00007992"/>
    </source>
</evidence>
<dbReference type="PANTHER" id="PTHR13789">
    <property type="entry name" value="MONOOXYGENASE"/>
    <property type="match status" value="1"/>
</dbReference>
<organism evidence="8 9">
    <name type="scientific">Aspergillus pseudonomiae</name>
    <dbReference type="NCBI Taxonomy" id="1506151"/>
    <lineage>
        <taxon>Eukaryota</taxon>
        <taxon>Fungi</taxon>
        <taxon>Dikarya</taxon>
        <taxon>Ascomycota</taxon>
        <taxon>Pezizomycotina</taxon>
        <taxon>Eurotiomycetes</taxon>
        <taxon>Eurotiomycetidae</taxon>
        <taxon>Eurotiales</taxon>
        <taxon>Aspergillaceae</taxon>
        <taxon>Aspergillus</taxon>
        <taxon>Aspergillus subgen. Circumdati</taxon>
    </lineage>
</organism>
<keyword evidence="3" id="KW-0274">FAD</keyword>
<dbReference type="SUPFAM" id="SSF51905">
    <property type="entry name" value="FAD/NAD(P)-binding domain"/>
    <property type="match status" value="1"/>
</dbReference>
<evidence type="ECO:0000256" key="3">
    <source>
        <dbReference type="ARBA" id="ARBA00022827"/>
    </source>
</evidence>
<evidence type="ECO:0000259" key="6">
    <source>
        <dbReference type="Pfam" id="PF00890"/>
    </source>
</evidence>
<feature type="domain" description="FAD-dependent oxidoreductase 2 FAD-binding" evidence="6">
    <location>
        <begin position="22"/>
        <end position="53"/>
    </location>
</feature>
<dbReference type="EMBL" id="ML736740">
    <property type="protein sequence ID" value="KAE8409384.1"/>
    <property type="molecule type" value="Genomic_DNA"/>
</dbReference>
<comment type="similarity">
    <text evidence="1">Belongs to the paxM FAD-dependent monooxygenase family.</text>
</comment>
<evidence type="ECO:0000256" key="4">
    <source>
        <dbReference type="ARBA" id="ARBA00023002"/>
    </source>
</evidence>
<dbReference type="AlphaFoldDB" id="A0A5N7DSJ8"/>
<dbReference type="Pfam" id="PF01494">
    <property type="entry name" value="FAD_binding_3"/>
    <property type="match status" value="1"/>
</dbReference>
<dbReference type="InterPro" id="IPR002938">
    <property type="entry name" value="FAD-bd"/>
</dbReference>
<evidence type="ECO:0000313" key="9">
    <source>
        <dbReference type="Proteomes" id="UP000325579"/>
    </source>
</evidence>
<accession>A0A5N6HNN9</accession>
<protein>
    <submittedName>
        <fullName evidence="8">Uncharacterized protein</fullName>
    </submittedName>
</protein>
<dbReference type="Proteomes" id="UP000325579">
    <property type="component" value="Unassembled WGS sequence"/>
</dbReference>
<gene>
    <name evidence="8" type="ORF">BDV37DRAFT_278335</name>
</gene>
<evidence type="ECO:0000256" key="2">
    <source>
        <dbReference type="ARBA" id="ARBA00022630"/>
    </source>
</evidence>
<sequence>MTLPTAGDADGSARPHSSGIRVVVVGLGIAGLSAAIECHRKGHSVIALEKSPKVSPVGGDCISIGANGARVIRRWANGRVHDDLQELRSEGNEFQVFDDTGKFLMVYPLSGYERGSGYTLNRGALVWRMYRHACELGIDIRLGCFVSEYWETDQGAGVVTDGGRIEGDCVILADGVHSRGIGALGLTLESRETGLSAFRCYLSAETVADDPEARWVLEGTDSKDQLREWTKDDVYIAIWTLRRGKSILIYCQHKDTETSMDSWHGSVQDPTQVLAFLKGWPVRNQLDAVIRHVPPGAFIDQKLVIRKPLKTWLSPGSKIMLIGDAAHAMIPITGQGGSQAIEDAATLAIALELAGKSKVSQGLAVAERIRHPRASLVQTELSRDFDPEFQGRQDLEATQQVQGDQSPPDLSWIFDHDCQKYAYQEFTRVMEAIEGGLPYIPRNIPE</sequence>
<keyword evidence="9" id="KW-1185">Reference proteome</keyword>
<dbReference type="GeneID" id="43670712"/>
<keyword evidence="4" id="KW-0560">Oxidoreductase</keyword>
<reference evidence="8 9" key="1">
    <citation type="submission" date="2019-04" db="EMBL/GenBank/DDBJ databases">
        <authorList>
            <consortium name="DOE Joint Genome Institute"/>
            <person name="Mondo S."/>
            <person name="Kjaerbolling I."/>
            <person name="Vesth T."/>
            <person name="Frisvad J.C."/>
            <person name="Nybo J.L."/>
            <person name="Theobald S."/>
            <person name="Kildgaard S."/>
            <person name="Isbrandt T."/>
            <person name="Kuo A."/>
            <person name="Sato A."/>
            <person name="Lyhne E.K."/>
            <person name="Kogle M.E."/>
            <person name="Wiebenga A."/>
            <person name="Kun R.S."/>
            <person name="Lubbers R.J."/>
            <person name="Makela M.R."/>
            <person name="Barry K."/>
            <person name="Chovatia M."/>
            <person name="Clum A."/>
            <person name="Daum C."/>
            <person name="Haridas S."/>
            <person name="He G."/>
            <person name="LaButti K."/>
            <person name="Lipzen A."/>
            <person name="Riley R."/>
            <person name="Salamov A."/>
            <person name="Simmons B.A."/>
            <person name="Magnuson J.K."/>
            <person name="Henrissat B."/>
            <person name="Mortensen U.H."/>
            <person name="Larsen T.O."/>
            <person name="Devries R.P."/>
            <person name="Grigoriev I.V."/>
            <person name="Machida M."/>
            <person name="Baker S.E."/>
            <person name="Andersen M.R."/>
            <person name="Cantor M.N."/>
            <person name="Hua S.X."/>
        </authorList>
    </citation>
    <scope>NUCLEOTIDE SEQUENCE [LARGE SCALE GENOMIC DNA]</scope>
    <source>
        <strain evidence="8 9">CBS 119388</strain>
    </source>
</reference>
<dbReference type="Gene3D" id="3.50.50.60">
    <property type="entry name" value="FAD/NAD(P)-binding domain"/>
    <property type="match status" value="1"/>
</dbReference>
<keyword evidence="2" id="KW-0285">Flavoprotein</keyword>
<dbReference type="InterPro" id="IPR003953">
    <property type="entry name" value="FAD-dep_OxRdtase_2_FAD-bd"/>
</dbReference>
<evidence type="ECO:0000259" key="7">
    <source>
        <dbReference type="Pfam" id="PF01494"/>
    </source>
</evidence>
<keyword evidence="5" id="KW-0503">Monooxygenase</keyword>
<dbReference type="Pfam" id="PF00890">
    <property type="entry name" value="FAD_binding_2"/>
    <property type="match status" value="1"/>
</dbReference>
<accession>A0A5N7DSJ8</accession>
<evidence type="ECO:0000256" key="5">
    <source>
        <dbReference type="ARBA" id="ARBA00023033"/>
    </source>
</evidence>
<dbReference type="GO" id="GO:0004497">
    <property type="term" value="F:monooxygenase activity"/>
    <property type="evidence" value="ECO:0007669"/>
    <property type="project" value="UniProtKB-KW"/>
</dbReference>
<feature type="domain" description="FAD-binding" evidence="7">
    <location>
        <begin position="318"/>
        <end position="377"/>
    </location>
</feature>
<dbReference type="PRINTS" id="PR00420">
    <property type="entry name" value="RNGMNOXGNASE"/>
</dbReference>
<dbReference type="InterPro" id="IPR050493">
    <property type="entry name" value="FAD-dep_Monooxygenase_BioMet"/>
</dbReference>
<evidence type="ECO:0000313" key="8">
    <source>
        <dbReference type="EMBL" id="KAE8409384.1"/>
    </source>
</evidence>